<keyword evidence="1" id="KW-0805">Transcription regulation</keyword>
<dbReference type="Gene3D" id="1.10.357.10">
    <property type="entry name" value="Tetracycline Repressor, domain 2"/>
    <property type="match status" value="1"/>
</dbReference>
<proteinExistence type="predicted"/>
<dbReference type="SUPFAM" id="SSF48498">
    <property type="entry name" value="Tetracyclin repressor-like, C-terminal domain"/>
    <property type="match status" value="1"/>
</dbReference>
<evidence type="ECO:0000256" key="4">
    <source>
        <dbReference type="PROSITE-ProRule" id="PRU00335"/>
    </source>
</evidence>
<dbReference type="InterPro" id="IPR001647">
    <property type="entry name" value="HTH_TetR"/>
</dbReference>
<dbReference type="RefSeq" id="WP_210037583.1">
    <property type="nucleotide sequence ID" value="NZ_JBHLVU010000004.1"/>
</dbReference>
<dbReference type="Pfam" id="PF16925">
    <property type="entry name" value="TetR_C_13"/>
    <property type="match status" value="1"/>
</dbReference>
<organism evidence="6 7">
    <name type="scientific">Paenibacillus sepulcri</name>
    <dbReference type="NCBI Taxonomy" id="359917"/>
    <lineage>
        <taxon>Bacteria</taxon>
        <taxon>Bacillati</taxon>
        <taxon>Bacillota</taxon>
        <taxon>Bacilli</taxon>
        <taxon>Bacillales</taxon>
        <taxon>Paenibacillaceae</taxon>
        <taxon>Paenibacillus</taxon>
    </lineage>
</organism>
<evidence type="ECO:0000259" key="5">
    <source>
        <dbReference type="PROSITE" id="PS50977"/>
    </source>
</evidence>
<dbReference type="InterPro" id="IPR036271">
    <property type="entry name" value="Tet_transcr_reg_TetR-rel_C_sf"/>
</dbReference>
<dbReference type="InterPro" id="IPR009057">
    <property type="entry name" value="Homeodomain-like_sf"/>
</dbReference>
<comment type="caution">
    <text evidence="6">The sequence shown here is derived from an EMBL/GenBank/DDBJ whole genome shotgun (WGS) entry which is preliminary data.</text>
</comment>
<keyword evidence="2 4" id="KW-0238">DNA-binding</keyword>
<gene>
    <name evidence="6" type="ORF">K0U00_07960</name>
</gene>
<dbReference type="PROSITE" id="PS50977">
    <property type="entry name" value="HTH_TETR_2"/>
    <property type="match status" value="1"/>
</dbReference>
<dbReference type="Proteomes" id="UP001519887">
    <property type="component" value="Unassembled WGS sequence"/>
</dbReference>
<feature type="DNA-binding region" description="H-T-H motif" evidence="4">
    <location>
        <begin position="31"/>
        <end position="50"/>
    </location>
</feature>
<dbReference type="PANTHER" id="PTHR47506">
    <property type="entry name" value="TRANSCRIPTIONAL REGULATORY PROTEIN"/>
    <property type="match status" value="1"/>
</dbReference>
<evidence type="ECO:0000256" key="2">
    <source>
        <dbReference type="ARBA" id="ARBA00023125"/>
    </source>
</evidence>
<evidence type="ECO:0000313" key="7">
    <source>
        <dbReference type="Proteomes" id="UP001519887"/>
    </source>
</evidence>
<name>A0ABS7BZ86_9BACL</name>
<keyword evidence="3" id="KW-0804">Transcription</keyword>
<dbReference type="PANTHER" id="PTHR47506:SF1">
    <property type="entry name" value="HTH-TYPE TRANSCRIPTIONAL REGULATOR YJDC"/>
    <property type="match status" value="1"/>
</dbReference>
<dbReference type="SUPFAM" id="SSF46689">
    <property type="entry name" value="Homeodomain-like"/>
    <property type="match status" value="1"/>
</dbReference>
<dbReference type="Pfam" id="PF00440">
    <property type="entry name" value="TetR_N"/>
    <property type="match status" value="1"/>
</dbReference>
<keyword evidence="7" id="KW-1185">Reference proteome</keyword>
<dbReference type="EMBL" id="JAHZIK010000138">
    <property type="protein sequence ID" value="MBW7453970.1"/>
    <property type="molecule type" value="Genomic_DNA"/>
</dbReference>
<sequence length="195" mass="20957">MAGGRPRAFDIDIALESALRLFWQKGYEGTSLSDLTEAMNINRSSLYTTFGSKEELFRKVLDLYYEGPPSVTGAALHESTARAVAERLLSATADTVTDPATPPGCLTIQGALSCGEEAEPIRQELITRRKASGIALRQRFEQAKASGDLPAHSNPAALARFISTIAEGMSIQAADGASREELQEVIDTALQAWPS</sequence>
<evidence type="ECO:0000256" key="3">
    <source>
        <dbReference type="ARBA" id="ARBA00023163"/>
    </source>
</evidence>
<reference evidence="6 7" key="1">
    <citation type="submission" date="2021-07" db="EMBL/GenBank/DDBJ databases">
        <title>Paenibacillus radiodurans sp. nov., isolated from the southeastern edge of Tengger Desert.</title>
        <authorList>
            <person name="Zhang G."/>
        </authorList>
    </citation>
    <scope>NUCLEOTIDE SEQUENCE [LARGE SCALE GENOMIC DNA]</scope>
    <source>
        <strain evidence="6 7">CCM 7311</strain>
    </source>
</reference>
<evidence type="ECO:0000313" key="6">
    <source>
        <dbReference type="EMBL" id="MBW7453970.1"/>
    </source>
</evidence>
<dbReference type="PRINTS" id="PR00455">
    <property type="entry name" value="HTHTETR"/>
</dbReference>
<dbReference type="Gene3D" id="1.10.10.60">
    <property type="entry name" value="Homeodomain-like"/>
    <property type="match status" value="1"/>
</dbReference>
<accession>A0ABS7BZ86</accession>
<protein>
    <submittedName>
        <fullName evidence="6">TetR/AcrR family transcriptional regulator</fullName>
    </submittedName>
</protein>
<dbReference type="InterPro" id="IPR011075">
    <property type="entry name" value="TetR_C"/>
</dbReference>
<feature type="domain" description="HTH tetR-type" evidence="5">
    <location>
        <begin position="8"/>
        <end position="68"/>
    </location>
</feature>
<evidence type="ECO:0000256" key="1">
    <source>
        <dbReference type="ARBA" id="ARBA00023015"/>
    </source>
</evidence>